<evidence type="ECO:0000259" key="12">
    <source>
        <dbReference type="Pfam" id="PF02449"/>
    </source>
</evidence>
<dbReference type="Pfam" id="PF08533">
    <property type="entry name" value="Glyco_hydro_42C"/>
    <property type="match status" value="1"/>
</dbReference>
<evidence type="ECO:0000256" key="1">
    <source>
        <dbReference type="ARBA" id="ARBA00001412"/>
    </source>
</evidence>
<feature type="domain" description="Beta-galactosidase C-terminal" evidence="14">
    <location>
        <begin position="601"/>
        <end position="659"/>
    </location>
</feature>
<evidence type="ECO:0000256" key="8">
    <source>
        <dbReference type="PIRNR" id="PIRNR001084"/>
    </source>
</evidence>
<evidence type="ECO:0000259" key="14">
    <source>
        <dbReference type="Pfam" id="PF08533"/>
    </source>
</evidence>
<dbReference type="RefSeq" id="WP_149669087.1">
    <property type="nucleotide sequence ID" value="NZ_VTUZ01000003.1"/>
</dbReference>
<dbReference type="EMBL" id="VTUZ01000003">
    <property type="protein sequence ID" value="KAA1014519.1"/>
    <property type="molecule type" value="Genomic_DNA"/>
</dbReference>
<reference evidence="15 16" key="1">
    <citation type="submission" date="2019-08" db="EMBL/GenBank/DDBJ databases">
        <title>Paraburkholderia sp. DCY113.</title>
        <authorList>
            <person name="Kang J."/>
        </authorList>
    </citation>
    <scope>NUCLEOTIDE SEQUENCE [LARGE SCALE GENOMIC DNA]</scope>
    <source>
        <strain evidence="15 16">DCY113</strain>
    </source>
</reference>
<feature type="binding site" evidence="11">
    <location>
        <position position="107"/>
    </location>
    <ligand>
        <name>Zn(2+)</name>
        <dbReference type="ChEBI" id="CHEBI:29105"/>
    </ligand>
</feature>
<dbReference type="Proteomes" id="UP000325273">
    <property type="component" value="Unassembled WGS sequence"/>
</dbReference>
<feature type="active site" description="Nucleophile" evidence="9">
    <location>
        <position position="299"/>
    </location>
</feature>
<dbReference type="InterPro" id="IPR017853">
    <property type="entry name" value="GH"/>
</dbReference>
<dbReference type="SUPFAM" id="SSF51445">
    <property type="entry name" value="(Trans)glycosidases"/>
    <property type="match status" value="1"/>
</dbReference>
<dbReference type="InterPro" id="IPR013739">
    <property type="entry name" value="Beta_galactosidase_C"/>
</dbReference>
<accession>A0A5B0HGS3</accession>
<dbReference type="Gene3D" id="3.20.20.80">
    <property type="entry name" value="Glycosidases"/>
    <property type="match status" value="1"/>
</dbReference>
<keyword evidence="16" id="KW-1185">Reference proteome</keyword>
<comment type="similarity">
    <text evidence="2 8">Belongs to the glycosyl hydrolase 42 family.</text>
</comment>
<dbReference type="PANTHER" id="PTHR36447:SF2">
    <property type="entry name" value="BETA-GALACTOSIDASE YESZ"/>
    <property type="match status" value="1"/>
</dbReference>
<feature type="binding site" evidence="11">
    <location>
        <position position="148"/>
    </location>
    <ligand>
        <name>Zn(2+)</name>
        <dbReference type="ChEBI" id="CHEBI:29105"/>
    </ligand>
</feature>
<dbReference type="Gene3D" id="3.40.50.880">
    <property type="match status" value="1"/>
</dbReference>
<proteinExistence type="inferred from homology"/>
<dbReference type="EC" id="3.2.1.23" evidence="3 8"/>
<protein>
    <recommendedName>
        <fullName evidence="3 8">Beta-galactosidase</fullName>
        <shortName evidence="8">Beta-gal</shortName>
        <ecNumber evidence="3 8">3.2.1.23</ecNumber>
    </recommendedName>
</protein>
<evidence type="ECO:0000256" key="7">
    <source>
        <dbReference type="ARBA" id="ARBA00023295"/>
    </source>
</evidence>
<evidence type="ECO:0000256" key="2">
    <source>
        <dbReference type="ARBA" id="ARBA00005940"/>
    </source>
</evidence>
<keyword evidence="4 11" id="KW-0479">Metal-binding</keyword>
<dbReference type="Pfam" id="PF08532">
    <property type="entry name" value="Glyco_hydro_42M"/>
    <property type="match status" value="1"/>
</dbReference>
<feature type="domain" description="Beta-galactosidase trimerisation" evidence="13">
    <location>
        <begin position="390"/>
        <end position="592"/>
    </location>
</feature>
<comment type="catalytic activity">
    <reaction evidence="1 8">
        <text>Hydrolysis of terminal non-reducing beta-D-galactose residues in beta-D-galactosides.</text>
        <dbReference type="EC" id="3.2.1.23"/>
    </reaction>
</comment>
<dbReference type="CDD" id="cd03143">
    <property type="entry name" value="A4_beta-galactosidase_middle_domain"/>
    <property type="match status" value="1"/>
</dbReference>
<feature type="active site" description="Proton donor" evidence="9">
    <location>
        <position position="142"/>
    </location>
</feature>
<dbReference type="GO" id="GO:0046872">
    <property type="term" value="F:metal ion binding"/>
    <property type="evidence" value="ECO:0007669"/>
    <property type="project" value="UniProtKB-KW"/>
</dbReference>
<evidence type="ECO:0000313" key="15">
    <source>
        <dbReference type="EMBL" id="KAA1014519.1"/>
    </source>
</evidence>
<dbReference type="Pfam" id="PF02449">
    <property type="entry name" value="Glyco_hydro_42"/>
    <property type="match status" value="1"/>
</dbReference>
<evidence type="ECO:0000256" key="11">
    <source>
        <dbReference type="PIRSR" id="PIRSR001084-3"/>
    </source>
</evidence>
<feature type="binding site" evidence="10">
    <location>
        <position position="141"/>
    </location>
    <ligand>
        <name>substrate</name>
    </ligand>
</feature>
<feature type="domain" description="Glycoside hydrolase family 42 N-terminal" evidence="12">
    <location>
        <begin position="6"/>
        <end position="377"/>
    </location>
</feature>
<organism evidence="15 16">
    <name type="scientific">Paraburkholderia panacisoli</name>
    <dbReference type="NCBI Taxonomy" id="2603818"/>
    <lineage>
        <taxon>Bacteria</taxon>
        <taxon>Pseudomonadati</taxon>
        <taxon>Pseudomonadota</taxon>
        <taxon>Betaproteobacteria</taxon>
        <taxon>Burkholderiales</taxon>
        <taxon>Burkholderiaceae</taxon>
        <taxon>Paraburkholderia</taxon>
    </lineage>
</organism>
<dbReference type="InterPro" id="IPR013738">
    <property type="entry name" value="Beta_galactosidase_Trimer"/>
</dbReference>
<dbReference type="PIRSF" id="PIRSF001084">
    <property type="entry name" value="B-galactosidase"/>
    <property type="match status" value="1"/>
</dbReference>
<feature type="binding site" evidence="10">
    <location>
        <position position="103"/>
    </location>
    <ligand>
        <name>substrate</name>
    </ligand>
</feature>
<dbReference type="InterPro" id="IPR029062">
    <property type="entry name" value="Class_I_gatase-like"/>
</dbReference>
<evidence type="ECO:0000313" key="16">
    <source>
        <dbReference type="Proteomes" id="UP000325273"/>
    </source>
</evidence>
<name>A0A5B0HGS3_9BURK</name>
<comment type="caution">
    <text evidence="15">The sequence shown here is derived from an EMBL/GenBank/DDBJ whole genome shotgun (WGS) entry which is preliminary data.</text>
</comment>
<evidence type="ECO:0000256" key="3">
    <source>
        <dbReference type="ARBA" id="ARBA00012756"/>
    </source>
</evidence>
<evidence type="ECO:0000256" key="9">
    <source>
        <dbReference type="PIRSR" id="PIRSR001084-1"/>
    </source>
</evidence>
<keyword evidence="5 8" id="KW-0378">Hydrolase</keyword>
<dbReference type="GO" id="GO:0009341">
    <property type="term" value="C:beta-galactosidase complex"/>
    <property type="evidence" value="ECO:0007669"/>
    <property type="project" value="InterPro"/>
</dbReference>
<evidence type="ECO:0000256" key="6">
    <source>
        <dbReference type="ARBA" id="ARBA00022833"/>
    </source>
</evidence>
<keyword evidence="7 8" id="KW-0326">Glycosidase</keyword>
<feature type="binding site" evidence="11">
    <location>
        <position position="153"/>
    </location>
    <ligand>
        <name>Zn(2+)</name>
        <dbReference type="ChEBI" id="CHEBI:29105"/>
    </ligand>
</feature>
<dbReference type="InterPro" id="IPR013780">
    <property type="entry name" value="Glyco_hydro_b"/>
</dbReference>
<feature type="binding site" evidence="10">
    <location>
        <position position="308"/>
    </location>
    <ligand>
        <name>substrate</name>
    </ligand>
</feature>
<dbReference type="GO" id="GO:0004565">
    <property type="term" value="F:beta-galactosidase activity"/>
    <property type="evidence" value="ECO:0007669"/>
    <property type="project" value="UniProtKB-EC"/>
</dbReference>
<dbReference type="SUPFAM" id="SSF52317">
    <property type="entry name" value="Class I glutamine amidotransferase-like"/>
    <property type="match status" value="1"/>
</dbReference>
<dbReference type="Gene3D" id="2.60.40.1180">
    <property type="entry name" value="Golgi alpha-mannosidase II"/>
    <property type="match status" value="1"/>
</dbReference>
<sequence length="669" mass="75375">MNVGVDYYPEHWDVSLWEQDARQMQDAGITLVRLAEFAWSRLEPTEGNFDFEWLDQAIAVLARHGIEVVIGTPTATPPVWLTHNYPDVLPVDNKGNAIFAGVRLHRCYNSPSLRKFGERIIEQITRRDASHPAVIGWQTDNELAANDCHCENCTRLFRGWLQKKYESLETLNHEWGTVVWSGEYSDWEQVKTPLGGSPHLNPSFLLDFRRFSSNAVADFNRFQAALIRKNSSGKFVTHNLWGYPVTADYYDMFDSMDFASVDYYPATDFLDDSKSKMYHGALTLDLARGVKRQNFWVMEQLSGTPGCWYPMSRTPFPGMIRAYAWQSVSRGADAIVQFRWRSARIGAEQFWHGLLDHHGQPGRRFEEFVQFSREARKLAPLLEDTTLKHDVAMLFSHEQLNAFQIQPQADGFDYLGNFKRFHSAFLRMGVGVDVINWREDFRGYKLVVAPMLYLIDDAIAGKLKGYVENGGTLVLTTRSGVKNMNNVCLPDRLPNLLTDLAGVYVDEYDPVGKDVQNLILATGEGLASSQWCDLLTPLTAETLATYASEYFAGEAAVTRNAFGHGAVYYIGTVLDERGSQVLMKRVAGDAGIDCELELPDGVEVAIRSSEERRVVFVLNLSREPKEVSLPARNYVSALSDRRILGESLKLEPGGVEILVEVNSTVTASA</sequence>
<dbReference type="InterPro" id="IPR003476">
    <property type="entry name" value="Glyco_hydro_42"/>
</dbReference>
<evidence type="ECO:0000259" key="13">
    <source>
        <dbReference type="Pfam" id="PF08532"/>
    </source>
</evidence>
<feature type="binding site" evidence="11">
    <location>
        <position position="150"/>
    </location>
    <ligand>
        <name>Zn(2+)</name>
        <dbReference type="ChEBI" id="CHEBI:29105"/>
    </ligand>
</feature>
<dbReference type="AlphaFoldDB" id="A0A5B0HGS3"/>
<gene>
    <name evidence="15" type="ORF">FVF58_06720</name>
</gene>
<evidence type="ECO:0000256" key="4">
    <source>
        <dbReference type="ARBA" id="ARBA00022723"/>
    </source>
</evidence>
<dbReference type="InterPro" id="IPR013529">
    <property type="entry name" value="Glyco_hydro_42_N"/>
</dbReference>
<evidence type="ECO:0000256" key="10">
    <source>
        <dbReference type="PIRSR" id="PIRSR001084-2"/>
    </source>
</evidence>
<dbReference type="GO" id="GO:0006012">
    <property type="term" value="P:galactose metabolic process"/>
    <property type="evidence" value="ECO:0007669"/>
    <property type="project" value="InterPro"/>
</dbReference>
<evidence type="ECO:0000256" key="5">
    <source>
        <dbReference type="ARBA" id="ARBA00022801"/>
    </source>
</evidence>
<keyword evidence="6 11" id="KW-0862">Zinc</keyword>
<dbReference type="PANTHER" id="PTHR36447">
    <property type="entry name" value="BETA-GALACTOSIDASE GANA"/>
    <property type="match status" value="1"/>
</dbReference>